<keyword evidence="3" id="KW-1185">Reference proteome</keyword>
<evidence type="ECO:0000313" key="2">
    <source>
        <dbReference type="EMBL" id="RDC61711.1"/>
    </source>
</evidence>
<evidence type="ECO:0000256" key="1">
    <source>
        <dbReference type="SAM" id="Phobius"/>
    </source>
</evidence>
<dbReference type="EMBL" id="QASA01000001">
    <property type="protein sequence ID" value="RDC61711.1"/>
    <property type="molecule type" value="Genomic_DNA"/>
</dbReference>
<dbReference type="AlphaFoldDB" id="A0A369Q9Y8"/>
<name>A0A369Q9Y8_9BACT</name>
<dbReference type="Proteomes" id="UP000253919">
    <property type="component" value="Unassembled WGS sequence"/>
</dbReference>
<feature type="transmembrane region" description="Helical" evidence="1">
    <location>
        <begin position="12"/>
        <end position="31"/>
    </location>
</feature>
<sequence>MKCGFTGKSKHNHLIILKGITWQLLIMKVLFYRNVPVTKRFINQTE</sequence>
<keyword evidence="1" id="KW-1133">Transmembrane helix</keyword>
<reference evidence="2 3" key="1">
    <citation type="submission" date="2018-04" db="EMBL/GenBank/DDBJ databases">
        <title>Adhaeribacter sp. HMF7616 genome sequencing and assembly.</title>
        <authorList>
            <person name="Kang H."/>
            <person name="Kang J."/>
            <person name="Cha I."/>
            <person name="Kim H."/>
            <person name="Joh K."/>
        </authorList>
    </citation>
    <scope>NUCLEOTIDE SEQUENCE [LARGE SCALE GENOMIC DNA]</scope>
    <source>
        <strain evidence="2 3">HMF7616</strain>
    </source>
</reference>
<keyword evidence="1" id="KW-0812">Transmembrane</keyword>
<gene>
    <name evidence="2" type="ORF">AHMF7616_00292</name>
</gene>
<protein>
    <submittedName>
        <fullName evidence="2">Uncharacterized protein</fullName>
    </submittedName>
</protein>
<keyword evidence="1" id="KW-0472">Membrane</keyword>
<accession>A0A369Q9Y8</accession>
<proteinExistence type="predicted"/>
<comment type="caution">
    <text evidence="2">The sequence shown here is derived from an EMBL/GenBank/DDBJ whole genome shotgun (WGS) entry which is preliminary data.</text>
</comment>
<organism evidence="2 3">
    <name type="scientific">Adhaeribacter pallidiroseus</name>
    <dbReference type="NCBI Taxonomy" id="2072847"/>
    <lineage>
        <taxon>Bacteria</taxon>
        <taxon>Pseudomonadati</taxon>
        <taxon>Bacteroidota</taxon>
        <taxon>Cytophagia</taxon>
        <taxon>Cytophagales</taxon>
        <taxon>Hymenobacteraceae</taxon>
        <taxon>Adhaeribacter</taxon>
    </lineage>
</organism>
<evidence type="ECO:0000313" key="3">
    <source>
        <dbReference type="Proteomes" id="UP000253919"/>
    </source>
</evidence>